<feature type="active site" description="Proton donor/acceptor" evidence="1">
    <location>
        <position position="83"/>
    </location>
</feature>
<dbReference type="InterPro" id="IPR013078">
    <property type="entry name" value="His_Pase_superF_clade-1"/>
</dbReference>
<sequence length="234" mass="26148">MSTKIILIRHCESAGNTGGTFQGQTDCDISETGRKQLDLLALRCRNLHFDAIVSSPLLRAYRTAEAVNRYRGLEIQTDARLEEIGGGAYENTPWSELPARFPEETRRWYEDPGSFQAPGGESMRQVYDRVWAALLELVRRYPGGTVCVTSHGCAIRNMLCHALGYPLARIGEVPWCNNTSLTSLVFTEDGQVRVEFMNDYSHLTPETSNFSKQKWWSSPPAEPGGEVKEEGSGL</sequence>
<evidence type="ECO:0000256" key="1">
    <source>
        <dbReference type="PIRSR" id="PIRSR613078-1"/>
    </source>
</evidence>
<evidence type="ECO:0000313" key="4">
    <source>
        <dbReference type="EMBL" id="RAQ28246.1"/>
    </source>
</evidence>
<proteinExistence type="predicted"/>
<reference evidence="4 5" key="1">
    <citation type="submission" date="2018-06" db="EMBL/GenBank/DDBJ databases">
        <title>Noncontiguous genome sequence of Ruminococcaceae bacterium ASD2818.</title>
        <authorList>
            <person name="Chaplin A.V."/>
            <person name="Sokolova S.R."/>
            <person name="Kochetkova T.O."/>
            <person name="Goltsov A.Y."/>
            <person name="Trofimov D.Y."/>
            <person name="Efimov B.A."/>
        </authorList>
    </citation>
    <scope>NUCLEOTIDE SEQUENCE [LARGE SCALE GENOMIC DNA]</scope>
    <source>
        <strain evidence="4 5">ASD2818</strain>
    </source>
</reference>
<name>A0A328UDR4_9FIRM</name>
<dbReference type="PANTHER" id="PTHR48100">
    <property type="entry name" value="BROAD-SPECIFICITY PHOSPHATASE YOR283W-RELATED"/>
    <property type="match status" value="1"/>
</dbReference>
<dbReference type="CDD" id="cd07067">
    <property type="entry name" value="HP_PGM_like"/>
    <property type="match status" value="1"/>
</dbReference>
<feature type="compositionally biased region" description="Basic and acidic residues" evidence="3">
    <location>
        <begin position="225"/>
        <end position="234"/>
    </location>
</feature>
<dbReference type="AlphaFoldDB" id="A0A328UDR4"/>
<evidence type="ECO:0000256" key="2">
    <source>
        <dbReference type="PIRSR" id="PIRSR613078-2"/>
    </source>
</evidence>
<dbReference type="SMART" id="SM00855">
    <property type="entry name" value="PGAM"/>
    <property type="match status" value="1"/>
</dbReference>
<dbReference type="GO" id="GO:0016791">
    <property type="term" value="F:phosphatase activity"/>
    <property type="evidence" value="ECO:0007669"/>
    <property type="project" value="TreeGrafter"/>
</dbReference>
<dbReference type="InterPro" id="IPR029033">
    <property type="entry name" value="His_PPase_superfam"/>
</dbReference>
<evidence type="ECO:0000256" key="3">
    <source>
        <dbReference type="SAM" id="MobiDB-lite"/>
    </source>
</evidence>
<dbReference type="Pfam" id="PF00300">
    <property type="entry name" value="His_Phos_1"/>
    <property type="match status" value="1"/>
</dbReference>
<dbReference type="SUPFAM" id="SSF53254">
    <property type="entry name" value="Phosphoglycerate mutase-like"/>
    <property type="match status" value="1"/>
</dbReference>
<feature type="region of interest" description="Disordered" evidence="3">
    <location>
        <begin position="210"/>
        <end position="234"/>
    </location>
</feature>
<feature type="binding site" evidence="2">
    <location>
        <position position="59"/>
    </location>
    <ligand>
        <name>substrate</name>
    </ligand>
</feature>
<dbReference type="PANTHER" id="PTHR48100:SF1">
    <property type="entry name" value="HISTIDINE PHOSPHATASE FAMILY PROTEIN-RELATED"/>
    <property type="match status" value="1"/>
</dbReference>
<feature type="binding site" evidence="2">
    <location>
        <begin position="9"/>
        <end position="16"/>
    </location>
    <ligand>
        <name>substrate</name>
    </ligand>
</feature>
<dbReference type="Proteomes" id="UP000249377">
    <property type="component" value="Unassembled WGS sequence"/>
</dbReference>
<dbReference type="RefSeq" id="WP_112332958.1">
    <property type="nucleotide sequence ID" value="NZ_JADPHD010000008.1"/>
</dbReference>
<organism evidence="4 5">
    <name type="scientific">Hydrogeniiclostridium mannosilyticum</name>
    <dbReference type="NCBI Taxonomy" id="2764322"/>
    <lineage>
        <taxon>Bacteria</taxon>
        <taxon>Bacillati</taxon>
        <taxon>Bacillota</taxon>
        <taxon>Clostridia</taxon>
        <taxon>Eubacteriales</taxon>
        <taxon>Acutalibacteraceae</taxon>
        <taxon>Hydrogeniiclostridium</taxon>
    </lineage>
</organism>
<evidence type="ECO:0000313" key="5">
    <source>
        <dbReference type="Proteomes" id="UP000249377"/>
    </source>
</evidence>
<accession>A0A328UDR4</accession>
<comment type="caution">
    <text evidence="4">The sequence shown here is derived from an EMBL/GenBank/DDBJ whole genome shotgun (WGS) entry which is preliminary data.</text>
</comment>
<dbReference type="Gene3D" id="3.40.50.1240">
    <property type="entry name" value="Phosphoglycerate mutase-like"/>
    <property type="match status" value="1"/>
</dbReference>
<gene>
    <name evidence="4" type="ORF">DPQ25_09570</name>
</gene>
<protein>
    <submittedName>
        <fullName evidence="4">Histidine phosphatase family protein</fullName>
    </submittedName>
</protein>
<keyword evidence="5" id="KW-1185">Reference proteome</keyword>
<dbReference type="EMBL" id="QLYR01000006">
    <property type="protein sequence ID" value="RAQ28246.1"/>
    <property type="molecule type" value="Genomic_DNA"/>
</dbReference>
<dbReference type="InterPro" id="IPR050275">
    <property type="entry name" value="PGM_Phosphatase"/>
</dbReference>
<dbReference type="GO" id="GO:0005737">
    <property type="term" value="C:cytoplasm"/>
    <property type="evidence" value="ECO:0007669"/>
    <property type="project" value="TreeGrafter"/>
</dbReference>
<feature type="active site" description="Tele-phosphohistidine intermediate" evidence="1">
    <location>
        <position position="10"/>
    </location>
</feature>